<gene>
    <name evidence="2" type="ORF">GCM10020369_82720</name>
</gene>
<dbReference type="InterPro" id="IPR007037">
    <property type="entry name" value="SIP_rossman_dom"/>
</dbReference>
<dbReference type="PANTHER" id="PTHR30157:SF0">
    <property type="entry name" value="NADPH-DEPENDENT FERRIC-CHELATE REDUCTASE"/>
    <property type="match status" value="1"/>
</dbReference>
<dbReference type="InterPro" id="IPR017927">
    <property type="entry name" value="FAD-bd_FR_type"/>
</dbReference>
<dbReference type="InterPro" id="IPR039261">
    <property type="entry name" value="FNR_nucleotide-bd"/>
</dbReference>
<dbReference type="InterPro" id="IPR039374">
    <property type="entry name" value="SIP_fam"/>
</dbReference>
<dbReference type="CDD" id="cd06193">
    <property type="entry name" value="siderophore_interacting"/>
    <property type="match status" value="1"/>
</dbReference>
<dbReference type="Gene3D" id="2.40.30.10">
    <property type="entry name" value="Translation factors"/>
    <property type="match status" value="1"/>
</dbReference>
<evidence type="ECO:0000259" key="1">
    <source>
        <dbReference type="PROSITE" id="PS51384"/>
    </source>
</evidence>
<dbReference type="Pfam" id="PF08021">
    <property type="entry name" value="FAD_binding_9"/>
    <property type="match status" value="1"/>
</dbReference>
<keyword evidence="3" id="KW-1185">Reference proteome</keyword>
<name>A0ABP6TDZ7_9ACTN</name>
<dbReference type="SUPFAM" id="SSF63380">
    <property type="entry name" value="Riboflavin synthase domain-like"/>
    <property type="match status" value="1"/>
</dbReference>
<evidence type="ECO:0000313" key="2">
    <source>
        <dbReference type="EMBL" id="GAA3398669.1"/>
    </source>
</evidence>
<reference evidence="3" key="1">
    <citation type="journal article" date="2019" name="Int. J. Syst. Evol. Microbiol.">
        <title>The Global Catalogue of Microorganisms (GCM) 10K type strain sequencing project: providing services to taxonomists for standard genome sequencing and annotation.</title>
        <authorList>
            <consortium name="The Broad Institute Genomics Platform"/>
            <consortium name="The Broad Institute Genome Sequencing Center for Infectious Disease"/>
            <person name="Wu L."/>
            <person name="Ma J."/>
        </authorList>
    </citation>
    <scope>NUCLEOTIDE SEQUENCE [LARGE SCALE GENOMIC DNA]</scope>
    <source>
        <strain evidence="3">JCM 9458</strain>
    </source>
</reference>
<sequence length="297" mass="32515">MSGTPLPMRVWTGEVVRTEDLTPALRRVVFGGPGLAGYASTGVGDEYLRLVFPTDDSRTPILPTVTDNCLDYGSIDLNTMRTYTVRAFDPATGEVTIDFVVHDGGVAAEWARKAAPGDLVGLNTPDGMYDPPAGLEWQFLIADFAALPAAARLIENAPPGVRTHVVLEVPDAAHHVELAPRPGVEVTWIHGGNGHSPSRLEQCVRSLPQPDGVGYVWVAGETREMRGVRKYLRKERGLPSTAFKTVGYWTDGAERWREGYAALDTETKESLEALWSIDADLTDIEIQYDERLTRLGL</sequence>
<dbReference type="InterPro" id="IPR017938">
    <property type="entry name" value="Riboflavin_synthase-like_b-brl"/>
</dbReference>
<accession>A0ABP6TDZ7</accession>
<dbReference type="Gene3D" id="3.40.50.80">
    <property type="entry name" value="Nucleotide-binding domain of ferredoxin-NADP reductase (FNR) module"/>
    <property type="match status" value="1"/>
</dbReference>
<dbReference type="Proteomes" id="UP001501676">
    <property type="component" value="Unassembled WGS sequence"/>
</dbReference>
<protein>
    <submittedName>
        <fullName evidence="2">Siderophore-interacting protein</fullName>
    </submittedName>
</protein>
<comment type="caution">
    <text evidence="2">The sequence shown here is derived from an EMBL/GenBank/DDBJ whole genome shotgun (WGS) entry which is preliminary data.</text>
</comment>
<dbReference type="PANTHER" id="PTHR30157">
    <property type="entry name" value="FERRIC REDUCTASE, NADPH-DEPENDENT"/>
    <property type="match status" value="1"/>
</dbReference>
<organism evidence="2 3">
    <name type="scientific">Cryptosporangium minutisporangium</name>
    <dbReference type="NCBI Taxonomy" id="113569"/>
    <lineage>
        <taxon>Bacteria</taxon>
        <taxon>Bacillati</taxon>
        <taxon>Actinomycetota</taxon>
        <taxon>Actinomycetes</taxon>
        <taxon>Cryptosporangiales</taxon>
        <taxon>Cryptosporangiaceae</taxon>
        <taxon>Cryptosporangium</taxon>
    </lineage>
</organism>
<feature type="domain" description="FAD-binding FR-type" evidence="1">
    <location>
        <begin position="8"/>
        <end position="132"/>
    </location>
</feature>
<dbReference type="RefSeq" id="WP_345733828.1">
    <property type="nucleotide sequence ID" value="NZ_BAAAYN010000093.1"/>
</dbReference>
<dbReference type="Pfam" id="PF04954">
    <property type="entry name" value="SIP"/>
    <property type="match status" value="1"/>
</dbReference>
<evidence type="ECO:0000313" key="3">
    <source>
        <dbReference type="Proteomes" id="UP001501676"/>
    </source>
</evidence>
<dbReference type="EMBL" id="BAAAYN010000093">
    <property type="protein sequence ID" value="GAA3398669.1"/>
    <property type="molecule type" value="Genomic_DNA"/>
</dbReference>
<dbReference type="InterPro" id="IPR013113">
    <property type="entry name" value="SIP_FAD-bd"/>
</dbReference>
<dbReference type="PROSITE" id="PS51384">
    <property type="entry name" value="FAD_FR"/>
    <property type="match status" value="1"/>
</dbReference>
<proteinExistence type="predicted"/>